<keyword evidence="11" id="KW-1185">Reference proteome</keyword>
<dbReference type="PANTHER" id="PTHR10920">
    <property type="entry name" value="RIBOSOMAL RNA METHYLTRANSFERASE"/>
    <property type="match status" value="1"/>
</dbReference>
<dbReference type="GO" id="GO:0002181">
    <property type="term" value="P:cytoplasmic translation"/>
    <property type="evidence" value="ECO:0007669"/>
    <property type="project" value="UniProtKB-UniRule"/>
</dbReference>
<dbReference type="Proteomes" id="UP000276133">
    <property type="component" value="Unassembled WGS sequence"/>
</dbReference>
<comment type="function">
    <text evidence="7">Methylates the 2'-O-ribose of nucleotides at positions 32 and 34 of the tRNA anticodon loop of substrate tRNAs.</text>
</comment>
<dbReference type="InterPro" id="IPR002877">
    <property type="entry name" value="RNA_MeTrfase_FtsJ_dom"/>
</dbReference>
<dbReference type="InterPro" id="IPR015507">
    <property type="entry name" value="rRNA-MeTfrase_E"/>
</dbReference>
<feature type="domain" description="Ribosomal RNA methyltransferase FtsJ" evidence="9">
    <location>
        <begin position="86"/>
        <end position="180"/>
    </location>
</feature>
<feature type="domain" description="Ribosomal RNA methyltransferase FtsJ" evidence="9">
    <location>
        <begin position="21"/>
        <end position="83"/>
    </location>
</feature>
<feature type="active site" description="Proton acceptor" evidence="7">
    <location>
        <position position="137"/>
    </location>
</feature>
<organism evidence="10 11">
    <name type="scientific">Brachionus plicatilis</name>
    <name type="common">Marine rotifer</name>
    <name type="synonym">Brachionus muelleri</name>
    <dbReference type="NCBI Taxonomy" id="10195"/>
    <lineage>
        <taxon>Eukaryota</taxon>
        <taxon>Metazoa</taxon>
        <taxon>Spiralia</taxon>
        <taxon>Gnathifera</taxon>
        <taxon>Rotifera</taxon>
        <taxon>Eurotatoria</taxon>
        <taxon>Monogononta</taxon>
        <taxon>Pseudotrocha</taxon>
        <taxon>Ploima</taxon>
        <taxon>Brachionidae</taxon>
        <taxon>Brachionus</taxon>
    </lineage>
</organism>
<name>A0A3M7QJD3_BRAPC</name>
<comment type="subcellular location">
    <subcellularLocation>
        <location evidence="7">Cytoplasm</location>
    </subcellularLocation>
</comment>
<evidence type="ECO:0000256" key="7">
    <source>
        <dbReference type="HAMAP-Rule" id="MF_03162"/>
    </source>
</evidence>
<dbReference type="SUPFAM" id="SSF53335">
    <property type="entry name" value="S-adenosyl-L-methionine-dependent methyltransferases"/>
    <property type="match status" value="1"/>
</dbReference>
<evidence type="ECO:0000256" key="4">
    <source>
        <dbReference type="ARBA" id="ARBA00022691"/>
    </source>
</evidence>
<dbReference type="EMBL" id="REGN01005973">
    <property type="protein sequence ID" value="RNA11373.1"/>
    <property type="molecule type" value="Genomic_DNA"/>
</dbReference>
<keyword evidence="5 7" id="KW-0819">tRNA processing</keyword>
<comment type="caution">
    <text evidence="10">The sequence shown here is derived from an EMBL/GenBank/DDBJ whole genome shotgun (WGS) entry which is preliminary data.</text>
</comment>
<dbReference type="OrthoDB" id="289250at2759"/>
<dbReference type="GO" id="GO:0002128">
    <property type="term" value="P:tRNA nucleoside ribose methylation"/>
    <property type="evidence" value="ECO:0007669"/>
    <property type="project" value="UniProtKB-UniRule"/>
</dbReference>
<dbReference type="HAMAP" id="MF_03162">
    <property type="entry name" value="RNA_methyltr_E_TRM7"/>
    <property type="match status" value="1"/>
</dbReference>
<dbReference type="GO" id="GO:0005737">
    <property type="term" value="C:cytoplasm"/>
    <property type="evidence" value="ECO:0007669"/>
    <property type="project" value="UniProtKB-SubCell"/>
</dbReference>
<reference evidence="10 11" key="1">
    <citation type="journal article" date="2018" name="Sci. Rep.">
        <title>Genomic signatures of local adaptation to the degree of environmental predictability in rotifers.</title>
        <authorList>
            <person name="Franch-Gras L."/>
            <person name="Hahn C."/>
            <person name="Garcia-Roger E.M."/>
            <person name="Carmona M.J."/>
            <person name="Serra M."/>
            <person name="Gomez A."/>
        </authorList>
    </citation>
    <scope>NUCLEOTIDE SEQUENCE [LARGE SCALE GENOMIC DNA]</scope>
    <source>
        <strain evidence="10">HYR1</strain>
    </source>
</reference>
<gene>
    <name evidence="10" type="ORF">BpHYR1_040902</name>
</gene>
<dbReference type="InterPro" id="IPR050082">
    <property type="entry name" value="RNA_methyltr_RlmE"/>
</dbReference>
<evidence type="ECO:0000256" key="8">
    <source>
        <dbReference type="SAM" id="MobiDB-lite"/>
    </source>
</evidence>
<evidence type="ECO:0000313" key="10">
    <source>
        <dbReference type="EMBL" id="RNA11373.1"/>
    </source>
</evidence>
<dbReference type="Gene3D" id="3.40.50.150">
    <property type="entry name" value="Vaccinia Virus protein VP39"/>
    <property type="match status" value="2"/>
</dbReference>
<dbReference type="GO" id="GO:0106340">
    <property type="term" value="F:tRNA (guanosine(34)-2'-O)-methyltransferase activity"/>
    <property type="evidence" value="ECO:0007669"/>
    <property type="project" value="UniProtKB-ARBA"/>
</dbReference>
<sequence length="284" mass="32097">MGRASKDKRDIYYRLAKENGWRARSAFKLLQINEEFKLFDNVKRVVDLCAAPGSWSQVLSRELFRDTNDSKIVAVDLQKMAPLDNGEKADLVVCDGAPDVTGLHDIDEFIQAQLVLAALNITTHVLKTSPDSKFVAKIFRGKDITLLFSQLKCFFNKVTVSKPRSSRNSSIEAFIVCEGYQPPLDYVPNMRNPLLDQKYSSLDELEGSTRFIVPFIACGDLNSSYDSDKTYPLSLDGKEYSFHEPLCQPISPPYEKAKLMRQQNQLGKQDDEHNSKLSDLTISN</sequence>
<proteinExistence type="inferred from homology"/>
<comment type="catalytic activity">
    <reaction evidence="6 7">
        <text>cytidine(32)/guanosine(34) in tRNA + 2 S-adenosyl-L-methionine = 2'-O-methylcytidine(32)/2'-O-methylguanosine(34) in tRNA + 2 S-adenosyl-L-homocysteine + 2 H(+)</text>
        <dbReference type="Rhea" id="RHEA:42396"/>
        <dbReference type="Rhea" id="RHEA-COMP:10246"/>
        <dbReference type="Rhea" id="RHEA-COMP:10247"/>
        <dbReference type="ChEBI" id="CHEBI:15378"/>
        <dbReference type="ChEBI" id="CHEBI:57856"/>
        <dbReference type="ChEBI" id="CHEBI:59789"/>
        <dbReference type="ChEBI" id="CHEBI:74269"/>
        <dbReference type="ChEBI" id="CHEBI:74445"/>
        <dbReference type="ChEBI" id="CHEBI:74495"/>
        <dbReference type="ChEBI" id="CHEBI:82748"/>
        <dbReference type="EC" id="2.1.1.205"/>
    </reaction>
</comment>
<evidence type="ECO:0000256" key="1">
    <source>
        <dbReference type="ARBA" id="ARBA00022490"/>
    </source>
</evidence>
<evidence type="ECO:0000256" key="3">
    <source>
        <dbReference type="ARBA" id="ARBA00022679"/>
    </source>
</evidence>
<keyword evidence="2 7" id="KW-0489">Methyltransferase</keyword>
<dbReference type="STRING" id="10195.A0A3M7QJD3"/>
<keyword evidence="1 7" id="KW-0963">Cytoplasm</keyword>
<comment type="similarity">
    <text evidence="7">Belongs to the class I-like SAM-binding methyltransferase superfamily. RNA methyltransferase RlmE family. TRM7 subfamily.</text>
</comment>
<dbReference type="Pfam" id="PF01728">
    <property type="entry name" value="FtsJ"/>
    <property type="match status" value="2"/>
</dbReference>
<dbReference type="PANTHER" id="PTHR10920:SF12">
    <property type="entry name" value="TRNA (CYTIDINE(32)_GUANOSINE(34)-2'-O)-METHYLTRANSFERASE-RELATED"/>
    <property type="match status" value="1"/>
</dbReference>
<dbReference type="EC" id="2.1.1.205" evidence="7"/>
<keyword evidence="3 7" id="KW-0808">Transferase</keyword>
<dbReference type="HAMAP" id="MF_01547">
    <property type="entry name" value="RNA_methyltr_E"/>
    <property type="match status" value="1"/>
</dbReference>
<evidence type="ECO:0000259" key="9">
    <source>
        <dbReference type="Pfam" id="PF01728"/>
    </source>
</evidence>
<evidence type="ECO:0000256" key="2">
    <source>
        <dbReference type="ARBA" id="ARBA00022603"/>
    </source>
</evidence>
<evidence type="ECO:0000256" key="5">
    <source>
        <dbReference type="ARBA" id="ARBA00022694"/>
    </source>
</evidence>
<keyword evidence="4 7" id="KW-0949">S-adenosyl-L-methionine</keyword>
<protein>
    <recommendedName>
        <fullName evidence="7">Putative tRNA (cytidine(32)/guanosine(34)-2'-O)-methyltransferase</fullName>
        <ecNumber evidence="7">2.1.1.205</ecNumber>
    </recommendedName>
    <alternativeName>
        <fullName evidence="7">2'-O-ribose RNA methyltransferase TRM7 homolog</fullName>
    </alternativeName>
</protein>
<accession>A0A3M7QJD3</accession>
<evidence type="ECO:0000313" key="11">
    <source>
        <dbReference type="Proteomes" id="UP000276133"/>
    </source>
</evidence>
<evidence type="ECO:0000256" key="6">
    <source>
        <dbReference type="ARBA" id="ARBA00048902"/>
    </source>
</evidence>
<feature type="region of interest" description="Disordered" evidence="8">
    <location>
        <begin position="261"/>
        <end position="284"/>
    </location>
</feature>
<dbReference type="AlphaFoldDB" id="A0A3M7QJD3"/>
<dbReference type="InterPro" id="IPR029063">
    <property type="entry name" value="SAM-dependent_MTases_sf"/>
</dbReference>
<comment type="caution">
    <text evidence="7">Lacks conserved residue(s) required for the propagation of feature annotation.</text>
</comment>
<dbReference type="InterPro" id="IPR028590">
    <property type="entry name" value="RNA_methyltr_E_TRM7"/>
</dbReference>